<evidence type="ECO:0000256" key="1">
    <source>
        <dbReference type="ARBA" id="ARBA00022723"/>
    </source>
</evidence>
<comment type="caution">
    <text evidence="5">The sequence shown here is derived from an EMBL/GenBank/DDBJ whole genome shotgun (WGS) entry which is preliminary data.</text>
</comment>
<protein>
    <submittedName>
        <fullName evidence="5">Plastocyanin</fullName>
    </submittedName>
</protein>
<keyword evidence="2" id="KW-0186">Copper</keyword>
<reference evidence="5 6" key="1">
    <citation type="journal article" date="2015" name="Nature">
        <title>rRNA introns, odd ribosomes, and small enigmatic genomes across a large radiation of phyla.</title>
        <authorList>
            <person name="Brown C.T."/>
            <person name="Hug L.A."/>
            <person name="Thomas B.C."/>
            <person name="Sharon I."/>
            <person name="Castelle C.J."/>
            <person name="Singh A."/>
            <person name="Wilkins M.J."/>
            <person name="Williams K.H."/>
            <person name="Banfield J.F."/>
        </authorList>
    </citation>
    <scope>NUCLEOTIDE SEQUENCE [LARGE SCALE GENOMIC DNA]</scope>
</reference>
<feature type="domain" description="Blue (type 1) copper" evidence="4">
    <location>
        <begin position="92"/>
        <end position="178"/>
    </location>
</feature>
<dbReference type="Pfam" id="PF00127">
    <property type="entry name" value="Copper-bind"/>
    <property type="match status" value="1"/>
</dbReference>
<evidence type="ECO:0000313" key="5">
    <source>
        <dbReference type="EMBL" id="KKU64329.1"/>
    </source>
</evidence>
<dbReference type="Proteomes" id="UP000034364">
    <property type="component" value="Unassembled WGS sequence"/>
</dbReference>
<name>A0A0G1S4A6_9BACT</name>
<accession>A0A0G1S4A6</accession>
<dbReference type="InterPro" id="IPR008972">
    <property type="entry name" value="Cupredoxin"/>
</dbReference>
<keyword evidence="3" id="KW-0812">Transmembrane</keyword>
<keyword evidence="3" id="KW-1133">Transmembrane helix</keyword>
<evidence type="ECO:0000256" key="3">
    <source>
        <dbReference type="SAM" id="Phobius"/>
    </source>
</evidence>
<dbReference type="InterPro" id="IPR033138">
    <property type="entry name" value="Cu_oxidase_CS"/>
</dbReference>
<sequence>MPGTAGFDSIGVMKWVWIVLIAVVGLGAAGGGIWYMTRADKPLAETSLEVEEGTGAEEEVAEELIPTLTTSKAVSPSAAADSKITEGQVKEIRVKGSNFKFDPAEIRVKKGETIRLVFESMDGMHDWNLDAFEAQTNVIGEGEEEEVEFTANKKGTFEYYCSVEDHKARGMKGKFIVE</sequence>
<gene>
    <name evidence="5" type="ORF">UX87_C0009G0011</name>
</gene>
<evidence type="ECO:0000256" key="2">
    <source>
        <dbReference type="ARBA" id="ARBA00023008"/>
    </source>
</evidence>
<dbReference type="Gene3D" id="2.60.40.420">
    <property type="entry name" value="Cupredoxins - blue copper proteins"/>
    <property type="match status" value="1"/>
</dbReference>
<keyword evidence="1" id="KW-0479">Metal-binding</keyword>
<proteinExistence type="predicted"/>
<feature type="transmembrane region" description="Helical" evidence="3">
    <location>
        <begin position="15"/>
        <end position="36"/>
    </location>
</feature>
<dbReference type="SUPFAM" id="SSF49503">
    <property type="entry name" value="Cupredoxins"/>
    <property type="match status" value="1"/>
</dbReference>
<dbReference type="GO" id="GO:0005507">
    <property type="term" value="F:copper ion binding"/>
    <property type="evidence" value="ECO:0007669"/>
    <property type="project" value="InterPro"/>
</dbReference>
<dbReference type="EMBL" id="LCNV01000009">
    <property type="protein sequence ID" value="KKU64329.1"/>
    <property type="molecule type" value="Genomic_DNA"/>
</dbReference>
<dbReference type="PANTHER" id="PTHR38439:SF3">
    <property type="entry name" value="COPPER-RESISTANT CUPROPROTEIN COPI"/>
    <property type="match status" value="1"/>
</dbReference>
<dbReference type="AlphaFoldDB" id="A0A0G1S4A6"/>
<dbReference type="InterPro" id="IPR000923">
    <property type="entry name" value="BlueCu_1"/>
</dbReference>
<dbReference type="PROSITE" id="PS00079">
    <property type="entry name" value="MULTICOPPER_OXIDASE1"/>
    <property type="match status" value="1"/>
</dbReference>
<evidence type="ECO:0000259" key="4">
    <source>
        <dbReference type="Pfam" id="PF00127"/>
    </source>
</evidence>
<dbReference type="PANTHER" id="PTHR38439">
    <property type="entry name" value="AURACYANIN-B"/>
    <property type="match status" value="1"/>
</dbReference>
<dbReference type="GO" id="GO:0009055">
    <property type="term" value="F:electron transfer activity"/>
    <property type="evidence" value="ECO:0007669"/>
    <property type="project" value="InterPro"/>
</dbReference>
<evidence type="ECO:0000313" key="6">
    <source>
        <dbReference type="Proteomes" id="UP000034364"/>
    </source>
</evidence>
<dbReference type="InterPro" id="IPR050845">
    <property type="entry name" value="Cu-binding_ET"/>
</dbReference>
<keyword evidence="3" id="KW-0472">Membrane</keyword>
<organism evidence="5 6">
    <name type="scientific">Candidatus Amesbacteria bacterium GW2011_GWA1_47_16</name>
    <dbReference type="NCBI Taxonomy" id="1618353"/>
    <lineage>
        <taxon>Bacteria</taxon>
        <taxon>Candidatus Amesiibacteriota</taxon>
    </lineage>
</organism>